<proteinExistence type="predicted"/>
<evidence type="ECO:0000256" key="9">
    <source>
        <dbReference type="ARBA" id="ARBA00024867"/>
    </source>
</evidence>
<feature type="domain" description="HTH araC/xylS-type" evidence="11">
    <location>
        <begin position="322"/>
        <end position="420"/>
    </location>
</feature>
<protein>
    <recommendedName>
        <fullName evidence="2">Stage 0 sporulation protein A homolog</fullName>
    </recommendedName>
</protein>
<dbReference type="InterPro" id="IPR018062">
    <property type="entry name" value="HTH_AraC-typ_CS"/>
</dbReference>
<comment type="subcellular location">
    <subcellularLocation>
        <location evidence="1">Cytoplasm</location>
    </subcellularLocation>
</comment>
<dbReference type="SUPFAM" id="SSF46689">
    <property type="entry name" value="Homeodomain-like"/>
    <property type="match status" value="2"/>
</dbReference>
<evidence type="ECO:0000256" key="7">
    <source>
        <dbReference type="ARBA" id="ARBA00023125"/>
    </source>
</evidence>
<evidence type="ECO:0000256" key="6">
    <source>
        <dbReference type="ARBA" id="ARBA00023015"/>
    </source>
</evidence>
<keyword evidence="5" id="KW-0902">Two-component regulatory system</keyword>
<organism evidence="13 14">
    <name type="scientific">Hungatella hathewayi</name>
    <dbReference type="NCBI Taxonomy" id="154046"/>
    <lineage>
        <taxon>Bacteria</taxon>
        <taxon>Bacillati</taxon>
        <taxon>Bacillota</taxon>
        <taxon>Clostridia</taxon>
        <taxon>Lachnospirales</taxon>
        <taxon>Lachnospiraceae</taxon>
        <taxon>Hungatella</taxon>
    </lineage>
</organism>
<dbReference type="Pfam" id="PF00072">
    <property type="entry name" value="Response_reg"/>
    <property type="match status" value="1"/>
</dbReference>
<dbReference type="InterPro" id="IPR001789">
    <property type="entry name" value="Sig_transdc_resp-reg_receiver"/>
</dbReference>
<comment type="caution">
    <text evidence="13">The sequence shown here is derived from an EMBL/GenBank/DDBJ whole genome shotgun (WGS) entry which is preliminary data.</text>
</comment>
<gene>
    <name evidence="13" type="ORF">DXD79_05125</name>
</gene>
<dbReference type="SMART" id="SM00342">
    <property type="entry name" value="HTH_ARAC"/>
    <property type="match status" value="1"/>
</dbReference>
<dbReference type="AlphaFoldDB" id="A0A374PB57"/>
<feature type="domain" description="Response regulatory" evidence="12">
    <location>
        <begin position="3"/>
        <end position="120"/>
    </location>
</feature>
<dbReference type="InterPro" id="IPR020449">
    <property type="entry name" value="Tscrpt_reg_AraC-type_HTH"/>
</dbReference>
<dbReference type="Pfam" id="PF12833">
    <property type="entry name" value="HTH_18"/>
    <property type="match status" value="1"/>
</dbReference>
<feature type="modified residue" description="4-aspartylphosphate" evidence="10">
    <location>
        <position position="55"/>
    </location>
</feature>
<dbReference type="InterPro" id="IPR011006">
    <property type="entry name" value="CheY-like_superfamily"/>
</dbReference>
<sequence>MIRLLIVDDEYYIRLGIKNAIDWKSIGIEIVGEAEDGEQGLAMALELEPDLLLIDIRMPFLDGLELLEEIAARHLDCGVIVLSGYDEFEYAQRAIKYGVLDYLLKPIDKNKLKETAMNAGIAIRKRRSVQHYQQLVNKEQTAIRAQFLRDFICGTITDETFADSRIQELHLPLSDGPFQVICVKLDDYSLLERQLPPEELADLRDCVFTCLSNFFLLSKSSMGMITDISLEEWAVILTHLNTATSLEKEAELRSNMSDFFKAIEERPSHTVSVSISRLCELVTDLPAICLEARLANKKYLPCANSTTWADKEEGGSIRAEVQEALRFIKEHYREEITIQQIADALYLSPYYLMHIFKSDIGKTFNTFLTDFRMETAKELLQIPGCKIYEIARQVGYSDVKYFNKLFKKHTGLTPSDFIRIHYAKN</sequence>
<dbReference type="SUPFAM" id="SSF52172">
    <property type="entry name" value="CheY-like"/>
    <property type="match status" value="1"/>
</dbReference>
<evidence type="ECO:0000256" key="4">
    <source>
        <dbReference type="ARBA" id="ARBA00022553"/>
    </source>
</evidence>
<dbReference type="GO" id="GO:0005737">
    <property type="term" value="C:cytoplasm"/>
    <property type="evidence" value="ECO:0007669"/>
    <property type="project" value="UniProtKB-SubCell"/>
</dbReference>
<dbReference type="InterPro" id="IPR051552">
    <property type="entry name" value="HptR"/>
</dbReference>
<accession>A0A374PB57</accession>
<evidence type="ECO:0000256" key="2">
    <source>
        <dbReference type="ARBA" id="ARBA00018672"/>
    </source>
</evidence>
<evidence type="ECO:0000256" key="1">
    <source>
        <dbReference type="ARBA" id="ARBA00004496"/>
    </source>
</evidence>
<dbReference type="GO" id="GO:0043565">
    <property type="term" value="F:sequence-specific DNA binding"/>
    <property type="evidence" value="ECO:0007669"/>
    <property type="project" value="InterPro"/>
</dbReference>
<evidence type="ECO:0000256" key="3">
    <source>
        <dbReference type="ARBA" id="ARBA00022490"/>
    </source>
</evidence>
<keyword evidence="6" id="KW-0805">Transcription regulation</keyword>
<dbReference type="PROSITE" id="PS00041">
    <property type="entry name" value="HTH_ARAC_FAMILY_1"/>
    <property type="match status" value="1"/>
</dbReference>
<reference evidence="13 14" key="1">
    <citation type="submission" date="2018-08" db="EMBL/GenBank/DDBJ databases">
        <title>A genome reference for cultivated species of the human gut microbiota.</title>
        <authorList>
            <person name="Zou Y."/>
            <person name="Xue W."/>
            <person name="Luo G."/>
        </authorList>
    </citation>
    <scope>NUCLEOTIDE SEQUENCE [LARGE SCALE GENOMIC DNA]</scope>
    <source>
        <strain evidence="13 14">TM09-12</strain>
    </source>
</reference>
<evidence type="ECO:0000259" key="12">
    <source>
        <dbReference type="PROSITE" id="PS50110"/>
    </source>
</evidence>
<dbReference type="SMART" id="SM00448">
    <property type="entry name" value="REC"/>
    <property type="match status" value="1"/>
</dbReference>
<evidence type="ECO:0000313" key="14">
    <source>
        <dbReference type="Proteomes" id="UP000263014"/>
    </source>
</evidence>
<keyword evidence="3" id="KW-0963">Cytoplasm</keyword>
<dbReference type="PROSITE" id="PS50110">
    <property type="entry name" value="RESPONSE_REGULATORY"/>
    <property type="match status" value="1"/>
</dbReference>
<dbReference type="PRINTS" id="PR00032">
    <property type="entry name" value="HTHARAC"/>
</dbReference>
<comment type="function">
    <text evidence="9">May play the central regulatory role in sporulation. It may be an element of the effector pathway responsible for the activation of sporulation genes in response to nutritional stress. Spo0A may act in concert with spo0H (a sigma factor) to control the expression of some genes that are critical to the sporulation process.</text>
</comment>
<name>A0A374PB57_9FIRM</name>
<evidence type="ECO:0000259" key="11">
    <source>
        <dbReference type="PROSITE" id="PS01124"/>
    </source>
</evidence>
<dbReference type="RefSeq" id="WP_118033046.1">
    <property type="nucleotide sequence ID" value="NZ_QSON01000002.1"/>
</dbReference>
<evidence type="ECO:0000256" key="8">
    <source>
        <dbReference type="ARBA" id="ARBA00023163"/>
    </source>
</evidence>
<evidence type="ECO:0000256" key="5">
    <source>
        <dbReference type="ARBA" id="ARBA00023012"/>
    </source>
</evidence>
<dbReference type="PANTHER" id="PTHR42713">
    <property type="entry name" value="HISTIDINE KINASE-RELATED"/>
    <property type="match status" value="1"/>
</dbReference>
<dbReference type="Gene3D" id="1.10.10.60">
    <property type="entry name" value="Homeodomain-like"/>
    <property type="match status" value="2"/>
</dbReference>
<evidence type="ECO:0000256" key="10">
    <source>
        <dbReference type="PROSITE-ProRule" id="PRU00169"/>
    </source>
</evidence>
<dbReference type="CDD" id="cd17536">
    <property type="entry name" value="REC_YesN-like"/>
    <property type="match status" value="1"/>
</dbReference>
<dbReference type="Proteomes" id="UP000263014">
    <property type="component" value="Unassembled WGS sequence"/>
</dbReference>
<dbReference type="InterPro" id="IPR009057">
    <property type="entry name" value="Homeodomain-like_sf"/>
</dbReference>
<dbReference type="EMBL" id="QSON01000002">
    <property type="protein sequence ID" value="RGJ06675.1"/>
    <property type="molecule type" value="Genomic_DNA"/>
</dbReference>
<dbReference type="GO" id="GO:0000160">
    <property type="term" value="P:phosphorelay signal transduction system"/>
    <property type="evidence" value="ECO:0007669"/>
    <property type="project" value="UniProtKB-KW"/>
</dbReference>
<evidence type="ECO:0000313" key="13">
    <source>
        <dbReference type="EMBL" id="RGJ06675.1"/>
    </source>
</evidence>
<dbReference type="InterPro" id="IPR018060">
    <property type="entry name" value="HTH_AraC"/>
</dbReference>
<dbReference type="GO" id="GO:0003700">
    <property type="term" value="F:DNA-binding transcription factor activity"/>
    <property type="evidence" value="ECO:0007669"/>
    <property type="project" value="InterPro"/>
</dbReference>
<dbReference type="PANTHER" id="PTHR42713:SF3">
    <property type="entry name" value="TRANSCRIPTIONAL REGULATORY PROTEIN HPTR"/>
    <property type="match status" value="1"/>
</dbReference>
<keyword evidence="8" id="KW-0804">Transcription</keyword>
<keyword evidence="4 10" id="KW-0597">Phosphoprotein</keyword>
<dbReference type="Gene3D" id="3.40.50.2300">
    <property type="match status" value="1"/>
</dbReference>
<keyword evidence="7" id="KW-0238">DNA-binding</keyword>
<dbReference type="PROSITE" id="PS01124">
    <property type="entry name" value="HTH_ARAC_FAMILY_2"/>
    <property type="match status" value="1"/>
</dbReference>